<evidence type="ECO:0000313" key="1">
    <source>
        <dbReference type="EMBL" id="NMF61180.1"/>
    </source>
</evidence>
<dbReference type="EMBL" id="JAAVJL010000007">
    <property type="protein sequence ID" value="NMF61180.1"/>
    <property type="molecule type" value="Genomic_DNA"/>
</dbReference>
<sequence length="145" mass="15719">MADPLTASVLVGLAVQKFVESGAGELAKKFTTEAIAKIPELWQQIKNKLQGRSAKVDEALVKLESGDRSAIDTVTKNLDVVLDDEPEFANELKLLAQTIQAGKIQDNSTMTQNNSDNARGWQTKVEGGTAYIGEIHIQHSQTPNS</sequence>
<evidence type="ECO:0008006" key="3">
    <source>
        <dbReference type="Google" id="ProtNLM"/>
    </source>
</evidence>
<dbReference type="RefSeq" id="WP_169366124.1">
    <property type="nucleotide sequence ID" value="NZ_JAAVJL010000007.1"/>
</dbReference>
<dbReference type="Proteomes" id="UP000738376">
    <property type="component" value="Unassembled WGS sequence"/>
</dbReference>
<proteinExistence type="predicted"/>
<protein>
    <recommendedName>
        <fullName evidence="3">Fis family transcriptional regulator</fullName>
    </recommendedName>
</protein>
<name>A0ABX1M083_9CYAN</name>
<gene>
    <name evidence="1" type="ORF">HC246_24940</name>
</gene>
<reference evidence="1 2" key="1">
    <citation type="submission" date="2020-03" db="EMBL/GenBank/DDBJ databases">
        <title>Draft Genome Sequence of 2-Methylisoborneol Producing Pseudanabaena yagii Strain GIHE-NHR1 Isolated from North Han River in South Korea.</title>
        <authorList>
            <person name="Jeong J."/>
        </authorList>
    </citation>
    <scope>NUCLEOTIDE SEQUENCE [LARGE SCALE GENOMIC DNA]</scope>
    <source>
        <strain evidence="1 2">GIHE-NHR1</strain>
    </source>
</reference>
<keyword evidence="2" id="KW-1185">Reference proteome</keyword>
<evidence type="ECO:0000313" key="2">
    <source>
        <dbReference type="Proteomes" id="UP000738376"/>
    </source>
</evidence>
<organism evidence="1 2">
    <name type="scientific">Pseudanabaena yagii GIHE-NHR1</name>
    <dbReference type="NCBI Taxonomy" id="2722753"/>
    <lineage>
        <taxon>Bacteria</taxon>
        <taxon>Bacillati</taxon>
        <taxon>Cyanobacteriota</taxon>
        <taxon>Cyanophyceae</taxon>
        <taxon>Pseudanabaenales</taxon>
        <taxon>Pseudanabaenaceae</taxon>
        <taxon>Pseudanabaena</taxon>
        <taxon>Pseudanabaena yagii</taxon>
    </lineage>
</organism>
<comment type="caution">
    <text evidence="1">The sequence shown here is derived from an EMBL/GenBank/DDBJ whole genome shotgun (WGS) entry which is preliminary data.</text>
</comment>
<accession>A0ABX1M083</accession>